<gene>
    <name evidence="2" type="ORF">SAMN02745124_01736</name>
</gene>
<keyword evidence="3" id="KW-1185">Reference proteome</keyword>
<feature type="transmembrane region" description="Helical" evidence="1">
    <location>
        <begin position="58"/>
        <end position="80"/>
    </location>
</feature>
<evidence type="ECO:0000313" key="2">
    <source>
        <dbReference type="EMBL" id="SHH75279.1"/>
    </source>
</evidence>
<sequence length="88" mass="9424">MRPGHELTAQPNLEGSLKNLQGSLESAIANGIKGIGLPAGRPIWLVRLTKRLPRYREFLLSAAASVAVAVLCLAGCYLFLSQLAAHGW</sequence>
<evidence type="ECO:0000256" key="1">
    <source>
        <dbReference type="SAM" id="Phobius"/>
    </source>
</evidence>
<dbReference type="AlphaFoldDB" id="A0A1M5VJ46"/>
<keyword evidence="1" id="KW-1133">Transmembrane helix</keyword>
<dbReference type="Proteomes" id="UP000184139">
    <property type="component" value="Unassembled WGS sequence"/>
</dbReference>
<protein>
    <submittedName>
        <fullName evidence="2">Uncharacterized protein</fullName>
    </submittedName>
</protein>
<proteinExistence type="predicted"/>
<organism evidence="2 3">
    <name type="scientific">Desulfofustis glycolicus DSM 9705</name>
    <dbReference type="NCBI Taxonomy" id="1121409"/>
    <lineage>
        <taxon>Bacteria</taxon>
        <taxon>Pseudomonadati</taxon>
        <taxon>Thermodesulfobacteriota</taxon>
        <taxon>Desulfobulbia</taxon>
        <taxon>Desulfobulbales</taxon>
        <taxon>Desulfocapsaceae</taxon>
        <taxon>Desulfofustis</taxon>
    </lineage>
</organism>
<accession>A0A1M5VJ46</accession>
<name>A0A1M5VJ46_9BACT</name>
<dbReference type="EMBL" id="FQXS01000008">
    <property type="protein sequence ID" value="SHH75279.1"/>
    <property type="molecule type" value="Genomic_DNA"/>
</dbReference>
<evidence type="ECO:0000313" key="3">
    <source>
        <dbReference type="Proteomes" id="UP000184139"/>
    </source>
</evidence>
<reference evidence="2 3" key="1">
    <citation type="submission" date="2016-11" db="EMBL/GenBank/DDBJ databases">
        <authorList>
            <person name="Jaros S."/>
            <person name="Januszkiewicz K."/>
            <person name="Wedrychowicz H."/>
        </authorList>
    </citation>
    <scope>NUCLEOTIDE SEQUENCE [LARGE SCALE GENOMIC DNA]</scope>
    <source>
        <strain evidence="2 3">DSM 9705</strain>
    </source>
</reference>
<dbReference type="RefSeq" id="WP_073375202.1">
    <property type="nucleotide sequence ID" value="NZ_FQXS01000008.1"/>
</dbReference>
<keyword evidence="1" id="KW-0812">Transmembrane</keyword>
<keyword evidence="1" id="KW-0472">Membrane</keyword>